<dbReference type="RefSeq" id="XP_022135289.1">
    <property type="nucleotide sequence ID" value="XM_022279597.1"/>
</dbReference>
<dbReference type="OrthoDB" id="769613at2759"/>
<feature type="region of interest" description="Disordered" evidence="1">
    <location>
        <begin position="479"/>
        <end position="526"/>
    </location>
</feature>
<feature type="compositionally biased region" description="Polar residues" evidence="1">
    <location>
        <begin position="680"/>
        <end position="705"/>
    </location>
</feature>
<feature type="region of interest" description="Disordered" evidence="1">
    <location>
        <begin position="242"/>
        <end position="271"/>
    </location>
</feature>
<evidence type="ECO:0000259" key="2">
    <source>
        <dbReference type="Pfam" id="PF14309"/>
    </source>
</evidence>
<accession>A0A6J1C4F0</accession>
<evidence type="ECO:0000313" key="4">
    <source>
        <dbReference type="Proteomes" id="UP000504603"/>
    </source>
</evidence>
<dbReference type="InterPro" id="IPR033334">
    <property type="entry name" value="LNG1/2"/>
</dbReference>
<reference evidence="5 6" key="1">
    <citation type="submission" date="2025-04" db="UniProtKB">
        <authorList>
            <consortium name="RefSeq"/>
        </authorList>
    </citation>
    <scope>IDENTIFICATION</scope>
    <source>
        <strain evidence="5 6">OHB3-1</strain>
    </source>
</reference>
<feature type="compositionally biased region" description="Polar residues" evidence="1">
    <location>
        <begin position="596"/>
        <end position="606"/>
    </location>
</feature>
<dbReference type="PANTHER" id="PTHR31680">
    <property type="entry name" value="LONGIFOLIA PROTEIN"/>
    <property type="match status" value="1"/>
</dbReference>
<gene>
    <name evidence="5 6 7" type="primary">LOC111007288</name>
</gene>
<feature type="domain" description="DUF3741" evidence="3">
    <location>
        <begin position="322"/>
        <end position="343"/>
    </location>
</feature>
<dbReference type="Proteomes" id="UP000504603">
    <property type="component" value="Unplaced"/>
</dbReference>
<proteinExistence type="predicted"/>
<name>A0A6J1C4F0_MOMCH</name>
<feature type="compositionally biased region" description="Basic and acidic residues" evidence="1">
    <location>
        <begin position="63"/>
        <end position="89"/>
    </location>
</feature>
<dbReference type="AlphaFoldDB" id="A0A6J1C4F0"/>
<feature type="compositionally biased region" description="Polar residues" evidence="1">
    <location>
        <begin position="482"/>
        <end position="509"/>
    </location>
</feature>
<evidence type="ECO:0000313" key="7">
    <source>
        <dbReference type="RefSeq" id="XP_022135290.1"/>
    </source>
</evidence>
<evidence type="ECO:0000313" key="5">
    <source>
        <dbReference type="RefSeq" id="XP_022135288.1"/>
    </source>
</evidence>
<feature type="domain" description="DUF4378" evidence="2">
    <location>
        <begin position="866"/>
        <end position="1047"/>
    </location>
</feature>
<dbReference type="KEGG" id="mcha:111007288"/>
<feature type="compositionally biased region" description="Basic and acidic residues" evidence="1">
    <location>
        <begin position="440"/>
        <end position="452"/>
    </location>
</feature>
<sequence>MAAKLLHSLADDNPDMHKQIGCMAGIFHLFDRHNMITTKRITHKRFPPGHSQSNCGNIVSAVHHQEKAKESSLNENVYEKHSGPAESSRDSLSSCSSSLSSLECIKTAQPEASSFSRIDILESPPMGSALDRSNTSSYSEKQSFNLKNVVKDSMHREVRTSFVKMNDMDDFDHGVKYRDSPRPLRMSKCVEASPRVARNEKEDIPIDIEESLRVLAKLRDASWNFNEATGLPRSSCENEAKLGKNSISRDSPRLSYDGRERSQFSLESRNIKSSPRLKELPRLSLDSRENFTSVSVRTHISRNSRNSSFPTDETLELQHFSGNKKRLPSVVAKLMGLETLPDSISATDTQFGGESFAESLESRNLKMSFQTSASDKRSSKCSTSPRQKNPDLITKPIPSSRLPIETAPWRKLDGTQASKKAAFRPVKGRAPNSSSAYGEAGKKLKDLESEQSSKDLRALKQILEAIQIRALSEIGMEEQASDFGTQRNQEPKSSNPNRKTRLTSQRNKQSSVVATSSAASVPRSSKAYESPIVIIRPTRPVEKSGILLDRIPGLHKLQNEGFQRCSSNGQIRTRSPKNSQKDSAAITSEKKLISRNIRSPQTSSKPQLAPKESTTSSIKSSDSVSPRLRSRRVEVEKRSAPQKSDTNKPKRKMKQTDSNCHCEKTKTKSSNTRQCDDQSSEMSNESRALSYQSDDMTQQSDTNLSSVSKIDIEVRSSMQSTEIDGSQSRAMEEAAEFLTTGSVKKLSIVTSSEDGSTINQDTIALEHPSPVSVLDASLYRDDEASPVKQITTSLKGDDSLDSNDGHSEDQSNVADEIFLNTHNVEIDSMKFENIEDLIQKIRRLNSHHDEAEMDYMASLCDDTNPDHIYISEILLASGLLLRDLGSGMTMFRLHPSGNPISPELFCILEKTKARGLPLKEGFSPAIASHSNREKFHRKLIFDVVNEILVEKLALTDDGAPEPWLKPTKIAERTLTGQKILKQLCHEIEQFQAKKFKCSFDEEKDDSKSILQDDVTRQSGSWTEFCGREIYDVVLDVERLIFKDLVNEIVIR</sequence>
<dbReference type="RefSeq" id="XP_022135288.1">
    <property type="nucleotide sequence ID" value="XM_022279596.1"/>
</dbReference>
<feature type="compositionally biased region" description="Polar residues" evidence="1">
    <location>
        <begin position="561"/>
        <end position="586"/>
    </location>
</feature>
<keyword evidence="4" id="KW-1185">Reference proteome</keyword>
<protein>
    <submittedName>
        <fullName evidence="5 6">Protein LONGIFOLIA 1-like</fullName>
    </submittedName>
</protein>
<feature type="compositionally biased region" description="Basic and acidic residues" evidence="1">
    <location>
        <begin position="795"/>
        <end position="809"/>
    </location>
</feature>
<evidence type="ECO:0000313" key="6">
    <source>
        <dbReference type="RefSeq" id="XP_022135289.1"/>
    </source>
</evidence>
<feature type="region of interest" description="Disordered" evidence="1">
    <location>
        <begin position="792"/>
        <end position="813"/>
    </location>
</feature>
<dbReference type="Pfam" id="PF14383">
    <property type="entry name" value="VARLMGL"/>
    <property type="match status" value="1"/>
</dbReference>
<evidence type="ECO:0000256" key="1">
    <source>
        <dbReference type="SAM" id="MobiDB-lite"/>
    </source>
</evidence>
<dbReference type="InterPro" id="IPR032795">
    <property type="entry name" value="DUF3741-assoc"/>
</dbReference>
<dbReference type="RefSeq" id="XP_022135290.1">
    <property type="nucleotide sequence ID" value="XM_022279598.1"/>
</dbReference>
<dbReference type="GO" id="GO:0051513">
    <property type="term" value="P:regulation of monopolar cell growth"/>
    <property type="evidence" value="ECO:0007669"/>
    <property type="project" value="InterPro"/>
</dbReference>
<dbReference type="Pfam" id="PF14309">
    <property type="entry name" value="DUF4378"/>
    <property type="match status" value="1"/>
</dbReference>
<feature type="compositionally biased region" description="Low complexity" evidence="1">
    <location>
        <begin position="613"/>
        <end position="625"/>
    </location>
</feature>
<feature type="region of interest" description="Disordered" evidence="1">
    <location>
        <begin position="63"/>
        <end position="92"/>
    </location>
</feature>
<feature type="compositionally biased region" description="Low complexity" evidence="1">
    <location>
        <begin position="510"/>
        <end position="525"/>
    </location>
</feature>
<evidence type="ECO:0000259" key="3">
    <source>
        <dbReference type="Pfam" id="PF14383"/>
    </source>
</evidence>
<dbReference type="PANTHER" id="PTHR31680:SF4">
    <property type="entry name" value="LONGIFOLIA PROTEIN"/>
    <property type="match status" value="1"/>
</dbReference>
<dbReference type="GeneID" id="111007288"/>
<feature type="region of interest" description="Disordered" evidence="1">
    <location>
        <begin position="116"/>
        <end position="138"/>
    </location>
</feature>
<dbReference type="InterPro" id="IPR025486">
    <property type="entry name" value="DUF4378"/>
</dbReference>
<feature type="compositionally biased region" description="Basic and acidic residues" evidence="1">
    <location>
        <begin position="250"/>
        <end position="262"/>
    </location>
</feature>
<organism evidence="4 5">
    <name type="scientific">Momordica charantia</name>
    <name type="common">Bitter gourd</name>
    <name type="synonym">Balsam pear</name>
    <dbReference type="NCBI Taxonomy" id="3673"/>
    <lineage>
        <taxon>Eukaryota</taxon>
        <taxon>Viridiplantae</taxon>
        <taxon>Streptophyta</taxon>
        <taxon>Embryophyta</taxon>
        <taxon>Tracheophyta</taxon>
        <taxon>Spermatophyta</taxon>
        <taxon>Magnoliopsida</taxon>
        <taxon>eudicotyledons</taxon>
        <taxon>Gunneridae</taxon>
        <taxon>Pentapetalae</taxon>
        <taxon>rosids</taxon>
        <taxon>fabids</taxon>
        <taxon>Cucurbitales</taxon>
        <taxon>Cucurbitaceae</taxon>
        <taxon>Momordiceae</taxon>
        <taxon>Momordica</taxon>
    </lineage>
</organism>
<feature type="region of interest" description="Disordered" evidence="1">
    <location>
        <begin position="561"/>
        <end position="705"/>
    </location>
</feature>
<feature type="region of interest" description="Disordered" evidence="1">
    <location>
        <begin position="369"/>
        <end position="452"/>
    </location>
</feature>